<dbReference type="PANTHER" id="PTHR30561">
    <property type="entry name" value="SMR FAMILY PROTON-DEPENDENT DRUG EFFLUX TRANSPORTER SUGE"/>
    <property type="match status" value="1"/>
</dbReference>
<dbReference type="InterPro" id="IPR045324">
    <property type="entry name" value="Small_multidrug_res"/>
</dbReference>
<evidence type="ECO:0000256" key="3">
    <source>
        <dbReference type="ARBA" id="ARBA00022475"/>
    </source>
</evidence>
<dbReference type="EMBL" id="LZRT01000058">
    <property type="protein sequence ID" value="OUM88652.1"/>
    <property type="molecule type" value="Genomic_DNA"/>
</dbReference>
<evidence type="ECO:0000313" key="10">
    <source>
        <dbReference type="Proteomes" id="UP000196475"/>
    </source>
</evidence>
<evidence type="ECO:0000256" key="8">
    <source>
        <dbReference type="SAM" id="Phobius"/>
    </source>
</evidence>
<evidence type="ECO:0000256" key="6">
    <source>
        <dbReference type="ARBA" id="ARBA00023136"/>
    </source>
</evidence>
<gene>
    <name evidence="9" type="ORF">BAA01_03200</name>
</gene>
<keyword evidence="4 7" id="KW-0812">Transmembrane</keyword>
<evidence type="ECO:0000313" key="9">
    <source>
        <dbReference type="EMBL" id="OUM88652.1"/>
    </source>
</evidence>
<dbReference type="AlphaFoldDB" id="A0A1Y3PMP8"/>
<dbReference type="PANTHER" id="PTHR30561:SF7">
    <property type="entry name" value="GUANIDINIUM EFFLUX SYSTEM SUBUNIT GDNC-RELATED"/>
    <property type="match status" value="1"/>
</dbReference>
<organism evidence="9 10">
    <name type="scientific">Bacillus thermozeamaize</name>
    <dbReference type="NCBI Taxonomy" id="230954"/>
    <lineage>
        <taxon>Bacteria</taxon>
        <taxon>Bacillati</taxon>
        <taxon>Bacillota</taxon>
        <taxon>Bacilli</taxon>
        <taxon>Bacillales</taxon>
        <taxon>Bacillaceae</taxon>
        <taxon>Bacillus</taxon>
    </lineage>
</organism>
<dbReference type="FunFam" id="1.10.3730.20:FF:000001">
    <property type="entry name" value="Quaternary ammonium compound resistance transporter SugE"/>
    <property type="match status" value="1"/>
</dbReference>
<proteinExistence type="inferred from homology"/>
<dbReference type="Pfam" id="PF00893">
    <property type="entry name" value="Multi_Drug_Res"/>
    <property type="match status" value="1"/>
</dbReference>
<keyword evidence="6 8" id="KW-0472">Membrane</keyword>
<evidence type="ECO:0000256" key="5">
    <source>
        <dbReference type="ARBA" id="ARBA00022989"/>
    </source>
</evidence>
<comment type="subcellular location">
    <subcellularLocation>
        <location evidence="1 7">Cell membrane</location>
        <topology evidence="1 7">Multi-pass membrane protein</topology>
    </subcellularLocation>
</comment>
<feature type="transmembrane region" description="Helical" evidence="8">
    <location>
        <begin position="26"/>
        <end position="44"/>
    </location>
</feature>
<dbReference type="InterPro" id="IPR037185">
    <property type="entry name" value="EmrE-like"/>
</dbReference>
<keyword evidence="2" id="KW-0813">Transport</keyword>
<dbReference type="Proteomes" id="UP000196475">
    <property type="component" value="Unassembled WGS sequence"/>
</dbReference>
<keyword evidence="3" id="KW-1003">Cell membrane</keyword>
<reference evidence="10" key="1">
    <citation type="submission" date="2016-06" db="EMBL/GenBank/DDBJ databases">
        <authorList>
            <person name="Nascimento L."/>
            <person name="Pereira R.V."/>
            <person name="Martins L.F."/>
            <person name="Quaggio R.B."/>
            <person name="Silva A.M."/>
            <person name="Setubal J.C."/>
        </authorList>
    </citation>
    <scope>NUCLEOTIDE SEQUENCE [LARGE SCALE GENOMIC DNA]</scope>
</reference>
<dbReference type="SUPFAM" id="SSF103481">
    <property type="entry name" value="Multidrug resistance efflux transporter EmrE"/>
    <property type="match status" value="1"/>
</dbReference>
<evidence type="ECO:0000256" key="7">
    <source>
        <dbReference type="RuleBase" id="RU003942"/>
    </source>
</evidence>
<name>A0A1Y3PMP8_9BACI</name>
<evidence type="ECO:0000256" key="2">
    <source>
        <dbReference type="ARBA" id="ARBA00022448"/>
    </source>
</evidence>
<evidence type="ECO:0000256" key="4">
    <source>
        <dbReference type="ARBA" id="ARBA00022692"/>
    </source>
</evidence>
<evidence type="ECO:0000256" key="1">
    <source>
        <dbReference type="ARBA" id="ARBA00004651"/>
    </source>
</evidence>
<keyword evidence="5 8" id="KW-1133">Transmembrane helix</keyword>
<dbReference type="GO" id="GO:0005886">
    <property type="term" value="C:plasma membrane"/>
    <property type="evidence" value="ECO:0007669"/>
    <property type="project" value="UniProtKB-SubCell"/>
</dbReference>
<comment type="caution">
    <text evidence="9">The sequence shown here is derived from an EMBL/GenBank/DDBJ whole genome shotgun (WGS) entry which is preliminary data.</text>
</comment>
<protein>
    <submittedName>
        <fullName evidence="9">Multidrug resistance protein SMR</fullName>
    </submittedName>
</protein>
<comment type="similarity">
    <text evidence="7">Belongs to the drug/metabolite transporter (DMT) superfamily. Small multidrug resistance (SMR) (TC 2.A.7.1) family.</text>
</comment>
<accession>A0A1Y3PMP8</accession>
<dbReference type="Gene3D" id="1.10.3730.20">
    <property type="match status" value="1"/>
</dbReference>
<feature type="transmembrane region" description="Helical" evidence="8">
    <location>
        <begin position="81"/>
        <end position="97"/>
    </location>
</feature>
<dbReference type="GO" id="GO:0022857">
    <property type="term" value="F:transmembrane transporter activity"/>
    <property type="evidence" value="ECO:0007669"/>
    <property type="project" value="InterPro"/>
</dbReference>
<feature type="transmembrane region" description="Helical" evidence="8">
    <location>
        <begin position="56"/>
        <end position="75"/>
    </location>
</feature>
<sequence>MTWIYVLLAGVVEVVWVIGLRYSGSLLHWIGTAVAIILSFHFIIKATEKLPAGTVYAVFTGIGSAGIVLIDHLFFDTKLSVAKLLLIGLIVTGVIGLKMTSAPRPEKVPHTEDT</sequence>
<dbReference type="InterPro" id="IPR000390">
    <property type="entry name" value="Small_drug/metabolite_transptr"/>
</dbReference>